<keyword evidence="2" id="KW-1185">Reference proteome</keyword>
<dbReference type="Proteomes" id="UP000238479">
    <property type="component" value="Chromosome 2"/>
</dbReference>
<dbReference type="Gramene" id="PRQ49764">
    <property type="protein sequence ID" value="PRQ49764"/>
    <property type="gene ID" value="RchiOBHm_Chr2g0125531"/>
</dbReference>
<dbReference type="AlphaFoldDB" id="A0A2P6RTK6"/>
<proteinExistence type="predicted"/>
<evidence type="ECO:0000313" key="2">
    <source>
        <dbReference type="Proteomes" id="UP000238479"/>
    </source>
</evidence>
<organism evidence="1 2">
    <name type="scientific">Rosa chinensis</name>
    <name type="common">China rose</name>
    <dbReference type="NCBI Taxonomy" id="74649"/>
    <lineage>
        <taxon>Eukaryota</taxon>
        <taxon>Viridiplantae</taxon>
        <taxon>Streptophyta</taxon>
        <taxon>Embryophyta</taxon>
        <taxon>Tracheophyta</taxon>
        <taxon>Spermatophyta</taxon>
        <taxon>Magnoliopsida</taxon>
        <taxon>eudicotyledons</taxon>
        <taxon>Gunneridae</taxon>
        <taxon>Pentapetalae</taxon>
        <taxon>rosids</taxon>
        <taxon>fabids</taxon>
        <taxon>Rosales</taxon>
        <taxon>Rosaceae</taxon>
        <taxon>Rosoideae</taxon>
        <taxon>Rosoideae incertae sedis</taxon>
        <taxon>Rosa</taxon>
    </lineage>
</organism>
<dbReference type="EMBL" id="PDCK01000040">
    <property type="protein sequence ID" value="PRQ49764.1"/>
    <property type="molecule type" value="Genomic_DNA"/>
</dbReference>
<sequence length="104" mass="12251">MNSNKENKRSLQGKRMNYTVRGDGDGELDGWILNLGSKPSRWMMEDMIFTAPSSSSSPCLKTQNFATREWRRKMERKWRDKEDEMDEGIGILRVRGEVYLYPKK</sequence>
<accession>A0A2P6RTK6</accession>
<name>A0A2P6RTK6_ROSCH</name>
<reference evidence="1 2" key="1">
    <citation type="journal article" date="2018" name="Nat. Genet.">
        <title>The Rosa genome provides new insights in the design of modern roses.</title>
        <authorList>
            <person name="Bendahmane M."/>
        </authorList>
    </citation>
    <scope>NUCLEOTIDE SEQUENCE [LARGE SCALE GENOMIC DNA]</scope>
    <source>
        <strain evidence="2">cv. Old Blush</strain>
    </source>
</reference>
<gene>
    <name evidence="1" type="ORF">RchiOBHm_Chr2g0125531</name>
</gene>
<comment type="caution">
    <text evidence="1">The sequence shown here is derived from an EMBL/GenBank/DDBJ whole genome shotgun (WGS) entry which is preliminary data.</text>
</comment>
<protein>
    <submittedName>
        <fullName evidence="1">Uncharacterized protein</fullName>
    </submittedName>
</protein>
<evidence type="ECO:0000313" key="1">
    <source>
        <dbReference type="EMBL" id="PRQ49764.1"/>
    </source>
</evidence>